<dbReference type="AlphaFoldDB" id="A0A183DJF8"/>
<gene>
    <name evidence="1" type="ORF">GPUH_LOCUS8853</name>
</gene>
<dbReference type="EMBL" id="UYRT01026930">
    <property type="protein sequence ID" value="VDK65760.1"/>
    <property type="molecule type" value="Genomic_DNA"/>
</dbReference>
<name>A0A183DJF8_9BILA</name>
<evidence type="ECO:0000313" key="1">
    <source>
        <dbReference type="EMBL" id="VDK65760.1"/>
    </source>
</evidence>
<protein>
    <submittedName>
        <fullName evidence="3">Phage protein</fullName>
    </submittedName>
</protein>
<dbReference type="WBParaSite" id="GPUH_0000885901-mRNA-1">
    <property type="protein sequence ID" value="GPUH_0000885901-mRNA-1"/>
    <property type="gene ID" value="GPUH_0000885901"/>
</dbReference>
<dbReference type="OrthoDB" id="5985669at2759"/>
<proteinExistence type="predicted"/>
<reference evidence="3" key="1">
    <citation type="submission" date="2016-06" db="UniProtKB">
        <authorList>
            <consortium name="WormBaseParasite"/>
        </authorList>
    </citation>
    <scope>IDENTIFICATION</scope>
</reference>
<organism evidence="3">
    <name type="scientific">Gongylonema pulchrum</name>
    <dbReference type="NCBI Taxonomy" id="637853"/>
    <lineage>
        <taxon>Eukaryota</taxon>
        <taxon>Metazoa</taxon>
        <taxon>Ecdysozoa</taxon>
        <taxon>Nematoda</taxon>
        <taxon>Chromadorea</taxon>
        <taxon>Rhabditida</taxon>
        <taxon>Spirurina</taxon>
        <taxon>Spiruromorpha</taxon>
        <taxon>Spiruroidea</taxon>
        <taxon>Gongylonematidae</taxon>
        <taxon>Gongylonema</taxon>
    </lineage>
</organism>
<sequence length="71" mass="7892">MLKSLVEPMSYDFTLSDEDRALAATIDAAEALEKRDSMINKAGEAAGQVIEKMQSVAVPAWNKMRSKVRNY</sequence>
<reference evidence="1 2" key="2">
    <citation type="submission" date="2018-11" db="EMBL/GenBank/DDBJ databases">
        <authorList>
            <consortium name="Pathogen Informatics"/>
        </authorList>
    </citation>
    <scope>NUCLEOTIDE SEQUENCE [LARGE SCALE GENOMIC DNA]</scope>
</reference>
<dbReference type="Proteomes" id="UP000271098">
    <property type="component" value="Unassembled WGS sequence"/>
</dbReference>
<keyword evidence="2" id="KW-1185">Reference proteome</keyword>
<accession>A0A183DJF8</accession>
<evidence type="ECO:0000313" key="2">
    <source>
        <dbReference type="Proteomes" id="UP000271098"/>
    </source>
</evidence>
<evidence type="ECO:0000313" key="3">
    <source>
        <dbReference type="WBParaSite" id="GPUH_0000885901-mRNA-1"/>
    </source>
</evidence>